<dbReference type="FunFam" id="3.30.70.270:FF:000001">
    <property type="entry name" value="Diguanylate cyclase domain protein"/>
    <property type="match status" value="1"/>
</dbReference>
<dbReference type="InterPro" id="IPR029787">
    <property type="entry name" value="Nucleotide_cyclase"/>
</dbReference>
<reference evidence="6" key="1">
    <citation type="journal article" date="2018" name="Front. Microbiol.">
        <title>Genome-Based Analysis Reveals the Taxonomy and Diversity of the Family Idiomarinaceae.</title>
        <authorList>
            <person name="Liu Y."/>
            <person name="Lai Q."/>
            <person name="Shao Z."/>
        </authorList>
    </citation>
    <scope>NUCLEOTIDE SEQUENCE [LARGE SCALE GENOMIC DNA]</scope>
    <source>
        <strain evidence="6">PIM1</strain>
    </source>
</reference>
<dbReference type="InterPro" id="IPR000160">
    <property type="entry name" value="GGDEF_dom"/>
</dbReference>
<accession>A0A432YE78</accession>
<sequence length="327" mass="37122">MKQVPFNPEELNLFFKQLWKKSLNPFWICKPIAGDFEMVLANPAALKLDPLQKPGTKFSELIATGKYPDGILDGYHKCLADKLPLEFEQTPVVNGKEYLFRTFLVPIVNDNDEVTHIWGTSHNLTDFIDPQRELLMINQYLDAKVQERTEQLNQAMKRLEKLTITDELTQLANRRYFDDALQKEIARAKRNNQPLALIYFDIDYFKTFNDTYGHTAGDKCLKRVAQVLSHHAQRAADVVARYGGEEFVMLLPNLNCQQALQVAERVRTEVAGLRIPNQETEAKVVTISAGVAVIKESSFNADTLLKLADNALYQSKSNGRNCSLIAS</sequence>
<dbReference type="Gene3D" id="3.30.70.270">
    <property type="match status" value="1"/>
</dbReference>
<comment type="caution">
    <text evidence="5">The sequence shown here is derived from an EMBL/GenBank/DDBJ whole genome shotgun (WGS) entry which is preliminary data.</text>
</comment>
<dbReference type="AlphaFoldDB" id="A0A432YE78"/>
<dbReference type="PANTHER" id="PTHR45138:SF9">
    <property type="entry name" value="DIGUANYLATE CYCLASE DGCM-RELATED"/>
    <property type="match status" value="1"/>
</dbReference>
<evidence type="ECO:0000259" key="4">
    <source>
        <dbReference type="PROSITE" id="PS50887"/>
    </source>
</evidence>
<dbReference type="CDD" id="cd01949">
    <property type="entry name" value="GGDEF"/>
    <property type="match status" value="1"/>
</dbReference>
<comment type="catalytic activity">
    <reaction evidence="3">
        <text>2 GTP = 3',3'-c-di-GMP + 2 diphosphate</text>
        <dbReference type="Rhea" id="RHEA:24898"/>
        <dbReference type="ChEBI" id="CHEBI:33019"/>
        <dbReference type="ChEBI" id="CHEBI:37565"/>
        <dbReference type="ChEBI" id="CHEBI:58805"/>
        <dbReference type="EC" id="2.7.7.65"/>
    </reaction>
</comment>
<dbReference type="Gene3D" id="3.30.450.20">
    <property type="entry name" value="PAS domain"/>
    <property type="match status" value="1"/>
</dbReference>
<comment type="cofactor">
    <cofactor evidence="1">
        <name>Mg(2+)</name>
        <dbReference type="ChEBI" id="CHEBI:18420"/>
    </cofactor>
</comment>
<dbReference type="InterPro" id="IPR050469">
    <property type="entry name" value="Diguanylate_Cyclase"/>
</dbReference>
<evidence type="ECO:0000256" key="3">
    <source>
        <dbReference type="ARBA" id="ARBA00034247"/>
    </source>
</evidence>
<dbReference type="GO" id="GO:0005886">
    <property type="term" value="C:plasma membrane"/>
    <property type="evidence" value="ECO:0007669"/>
    <property type="project" value="TreeGrafter"/>
</dbReference>
<dbReference type="NCBIfam" id="TIGR00254">
    <property type="entry name" value="GGDEF"/>
    <property type="match status" value="1"/>
</dbReference>
<evidence type="ECO:0000313" key="6">
    <source>
        <dbReference type="Proteomes" id="UP000288127"/>
    </source>
</evidence>
<keyword evidence="6" id="KW-1185">Reference proteome</keyword>
<dbReference type="GO" id="GO:0043709">
    <property type="term" value="P:cell adhesion involved in single-species biofilm formation"/>
    <property type="evidence" value="ECO:0007669"/>
    <property type="project" value="TreeGrafter"/>
</dbReference>
<dbReference type="Proteomes" id="UP000288127">
    <property type="component" value="Unassembled WGS sequence"/>
</dbReference>
<dbReference type="GO" id="GO:0052621">
    <property type="term" value="F:diguanylate cyclase activity"/>
    <property type="evidence" value="ECO:0007669"/>
    <property type="project" value="UniProtKB-EC"/>
</dbReference>
<dbReference type="PANTHER" id="PTHR45138">
    <property type="entry name" value="REGULATORY COMPONENTS OF SENSORY TRANSDUCTION SYSTEM"/>
    <property type="match status" value="1"/>
</dbReference>
<dbReference type="SUPFAM" id="SSF55073">
    <property type="entry name" value="Nucleotide cyclase"/>
    <property type="match status" value="1"/>
</dbReference>
<dbReference type="GO" id="GO:1902201">
    <property type="term" value="P:negative regulation of bacterial-type flagellum-dependent cell motility"/>
    <property type="evidence" value="ECO:0007669"/>
    <property type="project" value="TreeGrafter"/>
</dbReference>
<name>A0A432YE78_9GAMM</name>
<proteinExistence type="predicted"/>
<dbReference type="OrthoDB" id="9812260at2"/>
<dbReference type="EC" id="2.7.7.65" evidence="2"/>
<organism evidence="5 6">
    <name type="scientific">Pseudidiomarina marina</name>
    <dbReference type="NCBI Taxonomy" id="502366"/>
    <lineage>
        <taxon>Bacteria</taxon>
        <taxon>Pseudomonadati</taxon>
        <taxon>Pseudomonadota</taxon>
        <taxon>Gammaproteobacteria</taxon>
        <taxon>Alteromonadales</taxon>
        <taxon>Idiomarinaceae</taxon>
        <taxon>Pseudidiomarina</taxon>
    </lineage>
</organism>
<dbReference type="InterPro" id="IPR043128">
    <property type="entry name" value="Rev_trsase/Diguanyl_cyclase"/>
</dbReference>
<evidence type="ECO:0000256" key="2">
    <source>
        <dbReference type="ARBA" id="ARBA00012528"/>
    </source>
</evidence>
<gene>
    <name evidence="5" type="ORF">CWI76_09440</name>
</gene>
<feature type="domain" description="GGDEF" evidence="4">
    <location>
        <begin position="193"/>
        <end position="327"/>
    </location>
</feature>
<evidence type="ECO:0000313" key="5">
    <source>
        <dbReference type="EMBL" id="RUO59245.1"/>
    </source>
</evidence>
<dbReference type="EMBL" id="PIPZ01000003">
    <property type="protein sequence ID" value="RUO59245.1"/>
    <property type="molecule type" value="Genomic_DNA"/>
</dbReference>
<protein>
    <recommendedName>
        <fullName evidence="2">diguanylate cyclase</fullName>
        <ecNumber evidence="2">2.7.7.65</ecNumber>
    </recommendedName>
</protein>
<evidence type="ECO:0000256" key="1">
    <source>
        <dbReference type="ARBA" id="ARBA00001946"/>
    </source>
</evidence>
<dbReference type="RefSeq" id="WP_126760093.1">
    <property type="nucleotide sequence ID" value="NZ_PIPZ01000003.1"/>
</dbReference>
<dbReference type="Pfam" id="PF00990">
    <property type="entry name" value="GGDEF"/>
    <property type="match status" value="1"/>
</dbReference>
<dbReference type="PROSITE" id="PS50887">
    <property type="entry name" value="GGDEF"/>
    <property type="match status" value="1"/>
</dbReference>
<dbReference type="SMART" id="SM00267">
    <property type="entry name" value="GGDEF"/>
    <property type="match status" value="1"/>
</dbReference>